<dbReference type="Proteomes" id="UP001649230">
    <property type="component" value="Chromosome"/>
</dbReference>
<evidence type="ECO:0000313" key="2">
    <source>
        <dbReference type="Proteomes" id="UP001649230"/>
    </source>
</evidence>
<name>A0ABY3SKH8_9BACL</name>
<gene>
    <name evidence="1" type="ORF">L0M14_04540</name>
</gene>
<accession>A0ABY3SKH8</accession>
<sequence length="178" mass="20403">MSESDVTVCPWCQTDIVWDPEIGPEEECPHCFNELNDYRSIQLTVKQTGQPLRFEDASEEEDVEELEDDDAFMAWELEEEPLDRYGEVVQSMMDEQEVAPECSSCHEFMLLSGQETITQPTFAPHISKSLGKSFIEGPFSLNVYICPSCFKVERTLSEQDRIRMVDTIKEDTTEPESA</sequence>
<reference evidence="1 2" key="1">
    <citation type="journal article" date="2024" name="Int. J. Syst. Evol. Microbiol.">
        <title>Paenibacillus hexagrammi sp. nov., a novel bacterium isolated from the gut content of Hexagrammos agrammus.</title>
        <authorList>
            <person name="Jung H.K."/>
            <person name="Kim D.G."/>
            <person name="Zin H."/>
            <person name="Park J."/>
            <person name="Jung H."/>
            <person name="Kim Y.O."/>
            <person name="Kong H.J."/>
            <person name="Kim J.W."/>
            <person name="Kim Y.S."/>
        </authorList>
    </citation>
    <scope>NUCLEOTIDE SEQUENCE [LARGE SCALE GENOMIC DNA]</scope>
    <source>
        <strain evidence="1 2">YPD9-1</strain>
    </source>
</reference>
<organism evidence="1 2">
    <name type="scientific">Paenibacillus hexagrammi</name>
    <dbReference type="NCBI Taxonomy" id="2908839"/>
    <lineage>
        <taxon>Bacteria</taxon>
        <taxon>Bacillati</taxon>
        <taxon>Bacillota</taxon>
        <taxon>Bacilli</taxon>
        <taxon>Bacillales</taxon>
        <taxon>Paenibacillaceae</taxon>
        <taxon>Paenibacillus</taxon>
    </lineage>
</organism>
<keyword evidence="2" id="KW-1185">Reference proteome</keyword>
<dbReference type="RefSeq" id="WP_235121040.1">
    <property type="nucleotide sequence ID" value="NZ_CP090978.1"/>
</dbReference>
<proteinExistence type="predicted"/>
<protein>
    <submittedName>
        <fullName evidence="1">Uncharacterized protein</fullName>
    </submittedName>
</protein>
<evidence type="ECO:0000313" key="1">
    <source>
        <dbReference type="EMBL" id="UJF34466.1"/>
    </source>
</evidence>
<dbReference type="EMBL" id="CP090978">
    <property type="protein sequence ID" value="UJF34466.1"/>
    <property type="molecule type" value="Genomic_DNA"/>
</dbReference>